<reference evidence="8 9" key="1">
    <citation type="submission" date="2019-02" db="EMBL/GenBank/DDBJ databases">
        <title>Opniocepnalus argus genome.</title>
        <authorList>
            <person name="Zhou C."/>
            <person name="Xiao S."/>
        </authorList>
    </citation>
    <scope>NUCLEOTIDE SEQUENCE [LARGE SCALE GENOMIC DNA]</scope>
    <source>
        <strain evidence="8">OARG1902GOOAL</strain>
        <tissue evidence="8">Muscle</tissue>
    </source>
</reference>
<keyword evidence="4 7" id="KW-1133">Transmembrane helix</keyword>
<feature type="transmembrane region" description="Helical" evidence="7">
    <location>
        <begin position="632"/>
        <end position="651"/>
    </location>
</feature>
<dbReference type="Pfam" id="PF00939">
    <property type="entry name" value="Na_sulph_symp"/>
    <property type="match status" value="1"/>
</dbReference>
<dbReference type="GO" id="GO:0015139">
    <property type="term" value="F:alpha-ketoglutarate transmembrane transporter activity"/>
    <property type="evidence" value="ECO:0007669"/>
    <property type="project" value="TreeGrafter"/>
</dbReference>
<feature type="transmembrane region" description="Helical" evidence="7">
    <location>
        <begin position="604"/>
        <end position="620"/>
    </location>
</feature>
<keyword evidence="6" id="KW-0915">Sodium</keyword>
<evidence type="ECO:0000256" key="4">
    <source>
        <dbReference type="ARBA" id="ARBA00022989"/>
    </source>
</evidence>
<feature type="transmembrane region" description="Helical" evidence="7">
    <location>
        <begin position="142"/>
        <end position="163"/>
    </location>
</feature>
<feature type="transmembrane region" description="Helical" evidence="7">
    <location>
        <begin position="515"/>
        <end position="532"/>
    </location>
</feature>
<dbReference type="PANTHER" id="PTHR10283">
    <property type="entry name" value="SOLUTE CARRIER FAMILY 13 MEMBER"/>
    <property type="match status" value="1"/>
</dbReference>
<protein>
    <submittedName>
        <fullName evidence="8">Solute carrier family 13 member 2 Na(+)/dicarboxylate cotransporter 1</fullName>
    </submittedName>
</protein>
<evidence type="ECO:0000256" key="2">
    <source>
        <dbReference type="ARBA" id="ARBA00006772"/>
    </source>
</evidence>
<comment type="similarity">
    <text evidence="2">Belongs to the SLC13A/DASS transporter (TC 2.A.47) family. NADC subfamily.</text>
</comment>
<dbReference type="GO" id="GO:0017153">
    <property type="term" value="F:sodium:dicarboxylate symporter activity"/>
    <property type="evidence" value="ECO:0007669"/>
    <property type="project" value="TreeGrafter"/>
</dbReference>
<sequence>MPLGVTALLPVVLFPMMGIVKAGMVSIQYLQDSTMLFMGGLLVAIAVEYGNLHKPIPLGVLMLVGVRPSLFALGCGVKSDRDKEAYGVLKEEYRKLGSMRFAEGAVLTIFILLVVLWFTREPDFTDGWATETMLSDWLKWLWYHRNYIIIVVTPLALLPLPLISPTQEARCGYAIILMALYWCTECMPLAVTALLPVVLFPMMGIMKAGPVSMEYLKDSNMLFIGGLLVAIAVEHWNLHKRIALGVLLLVGVRPSLLMMGFMIVSSFLSMWISNTATTAMMLPIAQAVLQQLKATEAQADQRDFEAAAEDNHAFELEVRQTKHEIINEKQPPTETKAQMDDKVYEHEWTPETLQEFKRKAMEAKYDLLTKGMSLSVCYSASIGGTATLTGTTPNLILKGQMDKLFPDNGDVINFASWFGFAFPNMVLMLMFSWIWLQFMFLGFNLKQSFGCGVKSDRDKEAYGVMKEEYRKLGSMRFAEGAVLTIFILLVVLWFTREPGFIDGWATLLFNKGGEYVSDGTVAILMSMLFFVIPSQLPTFGGYGNTEAGKKVNVLPTLLSWNVVHERMPWNIILLLGGGFALAAGSEESGLSKWLGESLAPLQQIPAFAISLLLCLLVATFTECSSNTATTTLFLPILASMATAIELHPLYVMLPCTISASLAFMLPVATPPNAIAFSFGNLKVIDMVKCGFMLNIIGILTVNLGINTWGYAMFDMGTFPQWANITHGQP</sequence>
<feature type="transmembrane region" description="Helical" evidence="7">
    <location>
        <begin position="245"/>
        <end position="272"/>
    </location>
</feature>
<dbReference type="AlphaFoldDB" id="A0A6G1QTR9"/>
<feature type="transmembrane region" description="Helical" evidence="7">
    <location>
        <begin position="477"/>
        <end position="495"/>
    </location>
</feature>
<keyword evidence="3 7" id="KW-0812">Transmembrane</keyword>
<feature type="transmembrane region" description="Helical" evidence="7">
    <location>
        <begin position="414"/>
        <end position="436"/>
    </location>
</feature>
<evidence type="ECO:0000256" key="3">
    <source>
        <dbReference type="ARBA" id="ARBA00022692"/>
    </source>
</evidence>
<dbReference type="Proteomes" id="UP000503349">
    <property type="component" value="Chromosome 22"/>
</dbReference>
<evidence type="ECO:0000256" key="1">
    <source>
        <dbReference type="ARBA" id="ARBA00004141"/>
    </source>
</evidence>
<dbReference type="CDD" id="cd01115">
    <property type="entry name" value="SLC13_permease"/>
    <property type="match status" value="1"/>
</dbReference>
<gene>
    <name evidence="8" type="ORF">EXN66_Car021384</name>
</gene>
<feature type="transmembrane region" description="Helical" evidence="7">
    <location>
        <begin position="220"/>
        <end position="238"/>
    </location>
</feature>
<comment type="subcellular location">
    <subcellularLocation>
        <location evidence="1">Membrane</location>
        <topology evidence="1">Multi-pass membrane protein</topology>
    </subcellularLocation>
</comment>
<evidence type="ECO:0000256" key="5">
    <source>
        <dbReference type="ARBA" id="ARBA00023136"/>
    </source>
</evidence>
<evidence type="ECO:0000256" key="7">
    <source>
        <dbReference type="SAM" id="Phobius"/>
    </source>
</evidence>
<feature type="transmembrane region" description="Helical" evidence="7">
    <location>
        <begin position="175"/>
        <end position="200"/>
    </location>
</feature>
<evidence type="ECO:0000256" key="6">
    <source>
        <dbReference type="ARBA" id="ARBA00023201"/>
    </source>
</evidence>
<dbReference type="GO" id="GO:0005886">
    <property type="term" value="C:plasma membrane"/>
    <property type="evidence" value="ECO:0007669"/>
    <property type="project" value="TreeGrafter"/>
</dbReference>
<dbReference type="GO" id="GO:0015138">
    <property type="term" value="F:fumarate transmembrane transporter activity"/>
    <property type="evidence" value="ECO:0007669"/>
    <property type="project" value="TreeGrafter"/>
</dbReference>
<accession>A0A6G1QTR9</accession>
<evidence type="ECO:0000313" key="8">
    <source>
        <dbReference type="EMBL" id="KAF3705693.1"/>
    </source>
</evidence>
<feature type="transmembrane region" description="Helical" evidence="7">
    <location>
        <begin position="98"/>
        <end position="118"/>
    </location>
</feature>
<dbReference type="GO" id="GO:0071285">
    <property type="term" value="P:cellular response to lithium ion"/>
    <property type="evidence" value="ECO:0007669"/>
    <property type="project" value="TreeGrafter"/>
</dbReference>
<name>A0A6G1QTR9_CHAAH</name>
<keyword evidence="9" id="KW-1185">Reference proteome</keyword>
<dbReference type="InterPro" id="IPR001898">
    <property type="entry name" value="SLC13A/DASS"/>
</dbReference>
<feature type="transmembrane region" description="Helical" evidence="7">
    <location>
        <begin position="56"/>
        <end position="77"/>
    </location>
</feature>
<keyword evidence="6" id="KW-0406">Ion transport</keyword>
<dbReference type="PANTHER" id="PTHR10283:SF82">
    <property type="entry name" value="SOLUTE CARRIER FAMILY 13 MEMBER 2"/>
    <property type="match status" value="1"/>
</dbReference>
<dbReference type="GO" id="GO:0015141">
    <property type="term" value="F:succinate transmembrane transporter activity"/>
    <property type="evidence" value="ECO:0007669"/>
    <property type="project" value="TreeGrafter"/>
</dbReference>
<reference evidence="9" key="2">
    <citation type="submission" date="2019-02" db="EMBL/GenBank/DDBJ databases">
        <title>Opniocepnalus argus Var Kimnra genome.</title>
        <authorList>
            <person name="Zhou C."/>
            <person name="Xiao S."/>
        </authorList>
    </citation>
    <scope>NUCLEOTIDE SEQUENCE [LARGE SCALE GENOMIC DNA]</scope>
</reference>
<evidence type="ECO:0000313" key="9">
    <source>
        <dbReference type="Proteomes" id="UP000503349"/>
    </source>
</evidence>
<dbReference type="EMBL" id="CM015733">
    <property type="protein sequence ID" value="KAF3705693.1"/>
    <property type="molecule type" value="Genomic_DNA"/>
</dbReference>
<proteinExistence type="inferred from homology"/>
<feature type="transmembrane region" description="Helical" evidence="7">
    <location>
        <begin position="567"/>
        <end position="584"/>
    </location>
</feature>
<organism evidence="8 9">
    <name type="scientific">Channa argus</name>
    <name type="common">Northern snakehead</name>
    <name type="synonym">Ophicephalus argus</name>
    <dbReference type="NCBI Taxonomy" id="215402"/>
    <lineage>
        <taxon>Eukaryota</taxon>
        <taxon>Metazoa</taxon>
        <taxon>Chordata</taxon>
        <taxon>Craniata</taxon>
        <taxon>Vertebrata</taxon>
        <taxon>Euteleostomi</taxon>
        <taxon>Actinopterygii</taxon>
        <taxon>Neopterygii</taxon>
        <taxon>Teleostei</taxon>
        <taxon>Neoteleostei</taxon>
        <taxon>Acanthomorphata</taxon>
        <taxon>Anabantaria</taxon>
        <taxon>Anabantiformes</taxon>
        <taxon>Channoidei</taxon>
        <taxon>Channidae</taxon>
        <taxon>Channa</taxon>
    </lineage>
</organism>
<keyword evidence="6" id="KW-0739">Sodium transport</keyword>
<keyword evidence="6" id="KW-0813">Transport</keyword>
<keyword evidence="5 7" id="KW-0472">Membrane</keyword>
<feature type="transmembrane region" description="Helical" evidence="7">
    <location>
        <begin position="657"/>
        <end position="679"/>
    </location>
</feature>
<feature type="transmembrane region" description="Helical" evidence="7">
    <location>
        <begin position="691"/>
        <end position="711"/>
    </location>
</feature>